<dbReference type="GO" id="GO:0030655">
    <property type="term" value="P:beta-lactam antibiotic catabolic process"/>
    <property type="evidence" value="ECO:0007669"/>
    <property type="project" value="InterPro"/>
</dbReference>
<evidence type="ECO:0000256" key="1">
    <source>
        <dbReference type="SAM" id="MobiDB-lite"/>
    </source>
</evidence>
<feature type="domain" description="Beta-lactamase class A catalytic" evidence="3">
    <location>
        <begin position="68"/>
        <end position="282"/>
    </location>
</feature>
<dbReference type="AlphaFoldDB" id="A0A3Q9KC73"/>
<dbReference type="EMBL" id="CP029042">
    <property type="protein sequence ID" value="AZS76745.1"/>
    <property type="molecule type" value="Genomic_DNA"/>
</dbReference>
<dbReference type="GO" id="GO:0008800">
    <property type="term" value="F:beta-lactamase activity"/>
    <property type="evidence" value="ECO:0007669"/>
    <property type="project" value="InterPro"/>
</dbReference>
<feature type="chain" id="PRO_5018716735" evidence="2">
    <location>
        <begin position="27"/>
        <end position="309"/>
    </location>
</feature>
<dbReference type="PANTHER" id="PTHR35333:SF3">
    <property type="entry name" value="BETA-LACTAMASE-TYPE TRANSPEPTIDASE FOLD CONTAINING PROTEIN"/>
    <property type="match status" value="1"/>
</dbReference>
<dbReference type="RefSeq" id="WP_127153428.1">
    <property type="nucleotide sequence ID" value="NZ_CP029042.1"/>
</dbReference>
<accession>A0A3Q9KC73</accession>
<evidence type="ECO:0000313" key="5">
    <source>
        <dbReference type="Proteomes" id="UP000275579"/>
    </source>
</evidence>
<dbReference type="InterPro" id="IPR000871">
    <property type="entry name" value="Beta-lactam_class-A"/>
</dbReference>
<feature type="signal peptide" evidence="2">
    <location>
        <begin position="1"/>
        <end position="26"/>
    </location>
</feature>
<feature type="compositionally biased region" description="Low complexity" evidence="1">
    <location>
        <begin position="31"/>
        <end position="46"/>
    </location>
</feature>
<dbReference type="SUPFAM" id="SSF56601">
    <property type="entry name" value="beta-lactamase/transpeptidase-like"/>
    <property type="match status" value="1"/>
</dbReference>
<dbReference type="GO" id="GO:0046677">
    <property type="term" value="P:response to antibiotic"/>
    <property type="evidence" value="ECO:0007669"/>
    <property type="project" value="InterPro"/>
</dbReference>
<evidence type="ECO:0000256" key="2">
    <source>
        <dbReference type="SAM" id="SignalP"/>
    </source>
</evidence>
<feature type="region of interest" description="Disordered" evidence="1">
    <location>
        <begin position="26"/>
        <end position="48"/>
    </location>
</feature>
<gene>
    <name evidence="4" type="ORF">DDE74_30010</name>
</gene>
<dbReference type="Pfam" id="PF13354">
    <property type="entry name" value="Beta-lactamase2"/>
    <property type="match status" value="1"/>
</dbReference>
<dbReference type="InterPro" id="IPR012338">
    <property type="entry name" value="Beta-lactam/transpept-like"/>
</dbReference>
<keyword evidence="2" id="KW-0732">Signal</keyword>
<dbReference type="PRINTS" id="PR00118">
    <property type="entry name" value="BLACTAMASEA"/>
</dbReference>
<protein>
    <submittedName>
        <fullName evidence="4">Class A beta-lactamase</fullName>
    </submittedName>
</protein>
<sequence length="309" mass="32620">MISYRTAIPAVALVLASGLVSGCAGSSDTGPARPSSSTASTPADPAASRDRAAKALAQVERRYHSRLGVYMLDTGTGRTVTYRAGERFAHASTFKALAAAALLKRSTDDELNRVISYRASDLEDYAPITKRHVGKGMTLRDLIKAAVQYSDNTAANLLLDQLGGPVGLQKALRDMGDRTTRTDRTEPALNEAKPGDPRDTSTPRALGTDLRRFVLGDVLPEGRRQLLTNVLRGNTTGGPYIRAGVPSGWKVGDKTGNGGYGTRNDIAIVWPTSGSPIVVAVLSDRGSKDAASDDALIKDATKTGLAALR</sequence>
<evidence type="ECO:0000313" key="4">
    <source>
        <dbReference type="EMBL" id="AZS76745.1"/>
    </source>
</evidence>
<dbReference type="PANTHER" id="PTHR35333">
    <property type="entry name" value="BETA-LACTAMASE"/>
    <property type="match status" value="1"/>
</dbReference>
<dbReference type="NCBIfam" id="NF033103">
    <property type="entry name" value="bla_class_A"/>
    <property type="match status" value="1"/>
</dbReference>
<dbReference type="Proteomes" id="UP000275579">
    <property type="component" value="Chromosome"/>
</dbReference>
<feature type="compositionally biased region" description="Basic and acidic residues" evidence="1">
    <location>
        <begin position="174"/>
        <end position="186"/>
    </location>
</feature>
<dbReference type="PROSITE" id="PS51257">
    <property type="entry name" value="PROKAR_LIPOPROTEIN"/>
    <property type="match status" value="1"/>
</dbReference>
<name>A0A3Q9KC73_9ACTN</name>
<dbReference type="Gene3D" id="3.40.710.10">
    <property type="entry name" value="DD-peptidase/beta-lactamase superfamily"/>
    <property type="match status" value="1"/>
</dbReference>
<dbReference type="InterPro" id="IPR045155">
    <property type="entry name" value="Beta-lactam_cat"/>
</dbReference>
<organism evidence="4 5">
    <name type="scientific">Streptomyces lydicus</name>
    <dbReference type="NCBI Taxonomy" id="47763"/>
    <lineage>
        <taxon>Bacteria</taxon>
        <taxon>Bacillati</taxon>
        <taxon>Actinomycetota</taxon>
        <taxon>Actinomycetes</taxon>
        <taxon>Kitasatosporales</taxon>
        <taxon>Streptomycetaceae</taxon>
        <taxon>Streptomyces</taxon>
    </lineage>
</organism>
<evidence type="ECO:0000259" key="3">
    <source>
        <dbReference type="Pfam" id="PF13354"/>
    </source>
</evidence>
<proteinExistence type="predicted"/>
<reference evidence="4 5" key="1">
    <citation type="submission" date="2018-04" db="EMBL/GenBank/DDBJ databases">
        <title>Complete genome sequences of Streptomyces lydicus strain WYEC and characterization of antagonistic properties of biological control agents.</title>
        <authorList>
            <person name="Mariita R.M."/>
            <person name="Sello J.K."/>
        </authorList>
    </citation>
    <scope>NUCLEOTIDE SEQUENCE [LARGE SCALE GENOMIC DNA]</scope>
    <source>
        <strain evidence="4 5">WYEC 108</strain>
    </source>
</reference>
<feature type="region of interest" description="Disordered" evidence="1">
    <location>
        <begin position="174"/>
        <end position="204"/>
    </location>
</feature>